<gene>
    <name evidence="6" type="ORF">AB4566_01195</name>
</gene>
<name>A0ABV4N751_9VIBR</name>
<dbReference type="PRINTS" id="PR00455">
    <property type="entry name" value="HTHTETR"/>
</dbReference>
<evidence type="ECO:0000259" key="5">
    <source>
        <dbReference type="PROSITE" id="PS50977"/>
    </source>
</evidence>
<evidence type="ECO:0000313" key="6">
    <source>
        <dbReference type="EMBL" id="MFA0566884.1"/>
    </source>
</evidence>
<keyword evidence="2 4" id="KW-0238">DNA-binding</keyword>
<feature type="DNA-binding region" description="H-T-H motif" evidence="4">
    <location>
        <begin position="31"/>
        <end position="50"/>
    </location>
</feature>
<dbReference type="InterPro" id="IPR001647">
    <property type="entry name" value="HTH_TetR"/>
</dbReference>
<dbReference type="PANTHER" id="PTHR30055">
    <property type="entry name" value="HTH-TYPE TRANSCRIPTIONAL REGULATOR RUTR"/>
    <property type="match status" value="1"/>
</dbReference>
<feature type="domain" description="HTH tetR-type" evidence="5">
    <location>
        <begin position="8"/>
        <end position="68"/>
    </location>
</feature>
<dbReference type="PANTHER" id="PTHR30055:SF234">
    <property type="entry name" value="HTH-TYPE TRANSCRIPTIONAL REGULATOR BETI"/>
    <property type="match status" value="1"/>
</dbReference>
<dbReference type="EMBL" id="JBFRUW010000003">
    <property type="protein sequence ID" value="MFA0566884.1"/>
    <property type="molecule type" value="Genomic_DNA"/>
</dbReference>
<evidence type="ECO:0000256" key="4">
    <source>
        <dbReference type="PROSITE-ProRule" id="PRU00335"/>
    </source>
</evidence>
<dbReference type="PROSITE" id="PS50977">
    <property type="entry name" value="HTH_TETR_2"/>
    <property type="match status" value="1"/>
</dbReference>
<dbReference type="Pfam" id="PF00440">
    <property type="entry name" value="TetR_N"/>
    <property type="match status" value="1"/>
</dbReference>
<proteinExistence type="predicted"/>
<sequence length="181" mass="20295">MPKIVDREAYRRELAIKAVDIFTEHGVNGLGMRGIAEALGLSKSALYHYFTSKEELFKASTEVFLEPTSLYGLAEGEDVPQDKKAMLIKLVTTLDNRFRGELTLMLDYTKDRSAQQVSEDSLLAIANQKFKGELGNIVGDSHADQAYALLFGGLTMRLLNGEQTQIEDIVQWVLNIPNRRE</sequence>
<dbReference type="InterPro" id="IPR009057">
    <property type="entry name" value="Homeodomain-like_sf"/>
</dbReference>
<reference evidence="6 7" key="1">
    <citation type="journal article" date="2024" name="ISME J.">
        <title>Tailless and filamentous prophages are predominant in marine Vibrio.</title>
        <authorList>
            <person name="Steensen K."/>
            <person name="Seneca J."/>
            <person name="Bartlau N."/>
            <person name="Yu X.A."/>
            <person name="Hussain F.A."/>
            <person name="Polz M.F."/>
        </authorList>
    </citation>
    <scope>NUCLEOTIDE SEQUENCE [LARGE SCALE GENOMIC DNA]</scope>
    <source>
        <strain evidence="6 7">10N.222.51.A1</strain>
    </source>
</reference>
<evidence type="ECO:0000256" key="2">
    <source>
        <dbReference type="ARBA" id="ARBA00023125"/>
    </source>
</evidence>
<dbReference type="Gene3D" id="1.10.357.10">
    <property type="entry name" value="Tetracycline Repressor, domain 2"/>
    <property type="match status" value="1"/>
</dbReference>
<dbReference type="Proteomes" id="UP001570417">
    <property type="component" value="Unassembled WGS sequence"/>
</dbReference>
<dbReference type="SUPFAM" id="SSF46689">
    <property type="entry name" value="Homeodomain-like"/>
    <property type="match status" value="1"/>
</dbReference>
<evidence type="ECO:0000256" key="1">
    <source>
        <dbReference type="ARBA" id="ARBA00023015"/>
    </source>
</evidence>
<organism evidence="6 7">
    <name type="scientific">Vibrio gallaecicus</name>
    <dbReference type="NCBI Taxonomy" id="552386"/>
    <lineage>
        <taxon>Bacteria</taxon>
        <taxon>Pseudomonadati</taxon>
        <taxon>Pseudomonadota</taxon>
        <taxon>Gammaproteobacteria</taxon>
        <taxon>Vibrionales</taxon>
        <taxon>Vibrionaceae</taxon>
        <taxon>Vibrio</taxon>
    </lineage>
</organism>
<evidence type="ECO:0000313" key="7">
    <source>
        <dbReference type="Proteomes" id="UP001570417"/>
    </source>
</evidence>
<keyword evidence="7" id="KW-1185">Reference proteome</keyword>
<keyword evidence="1" id="KW-0805">Transcription regulation</keyword>
<dbReference type="InterPro" id="IPR050109">
    <property type="entry name" value="HTH-type_TetR-like_transc_reg"/>
</dbReference>
<protein>
    <submittedName>
        <fullName evidence="6">TetR/AcrR family transcriptional regulator</fullName>
    </submittedName>
</protein>
<keyword evidence="3" id="KW-0804">Transcription</keyword>
<comment type="caution">
    <text evidence="6">The sequence shown here is derived from an EMBL/GenBank/DDBJ whole genome shotgun (WGS) entry which is preliminary data.</text>
</comment>
<dbReference type="RefSeq" id="WP_273294043.1">
    <property type="nucleotide sequence ID" value="NZ_JBFRUW010000003.1"/>
</dbReference>
<accession>A0ABV4N751</accession>
<evidence type="ECO:0000256" key="3">
    <source>
        <dbReference type="ARBA" id="ARBA00023163"/>
    </source>
</evidence>